<evidence type="ECO:0000256" key="1">
    <source>
        <dbReference type="ARBA" id="ARBA00022801"/>
    </source>
</evidence>
<evidence type="ECO:0000256" key="2">
    <source>
        <dbReference type="ARBA" id="ARBA00022842"/>
    </source>
</evidence>
<dbReference type="RefSeq" id="WP_150441881.1">
    <property type="nucleotide sequence ID" value="NZ_VYKL01000035.1"/>
</dbReference>
<dbReference type="InterPro" id="IPR023214">
    <property type="entry name" value="HAD_sf"/>
</dbReference>
<dbReference type="PRINTS" id="PR00413">
    <property type="entry name" value="HADHALOGNASE"/>
</dbReference>
<dbReference type="GO" id="GO:0000287">
    <property type="term" value="F:magnesium ion binding"/>
    <property type="evidence" value="ECO:0007669"/>
    <property type="project" value="UniProtKB-UniRule"/>
</dbReference>
<dbReference type="InterPro" id="IPR036412">
    <property type="entry name" value="HAD-like_sf"/>
</dbReference>
<dbReference type="EC" id="3.6.1.1" evidence="3"/>
<evidence type="ECO:0000256" key="3">
    <source>
        <dbReference type="HAMAP-Rule" id="MF_01250"/>
    </source>
</evidence>
<dbReference type="Gene3D" id="1.10.150.240">
    <property type="entry name" value="Putative phosphatase, domain 2"/>
    <property type="match status" value="1"/>
</dbReference>
<dbReference type="OrthoDB" id="9807630at2"/>
<keyword evidence="1 3" id="KW-0378">Hydrolase</keyword>
<feature type="active site" description="Nucleophile" evidence="3">
    <location>
        <position position="11"/>
    </location>
</feature>
<gene>
    <name evidence="3 4" type="primary">ppaX</name>
    <name evidence="4" type="ORF">F4V44_20530</name>
</gene>
<dbReference type="InterPro" id="IPR050155">
    <property type="entry name" value="HAD-like_hydrolase_sf"/>
</dbReference>
<dbReference type="SFLD" id="SFLDS00003">
    <property type="entry name" value="Haloacid_Dehalogenase"/>
    <property type="match status" value="1"/>
</dbReference>
<evidence type="ECO:0000313" key="5">
    <source>
        <dbReference type="Proteomes" id="UP000326671"/>
    </source>
</evidence>
<protein>
    <recommendedName>
        <fullName evidence="3">Pyrophosphatase PpaX</fullName>
        <ecNumber evidence="3">3.6.1.1</ecNumber>
    </recommendedName>
</protein>
<comment type="catalytic activity">
    <reaction evidence="3">
        <text>diphosphate + H2O = 2 phosphate + H(+)</text>
        <dbReference type="Rhea" id="RHEA:24576"/>
        <dbReference type="ChEBI" id="CHEBI:15377"/>
        <dbReference type="ChEBI" id="CHEBI:15378"/>
        <dbReference type="ChEBI" id="CHEBI:33019"/>
        <dbReference type="ChEBI" id="CHEBI:43474"/>
        <dbReference type="EC" id="3.6.1.1"/>
    </reaction>
</comment>
<dbReference type="NCBIfam" id="TIGR01509">
    <property type="entry name" value="HAD-SF-IA-v3"/>
    <property type="match status" value="1"/>
</dbReference>
<accession>A0A5J5HBM1</accession>
<keyword evidence="5" id="KW-1185">Reference proteome</keyword>
<dbReference type="GO" id="GO:0006281">
    <property type="term" value="P:DNA repair"/>
    <property type="evidence" value="ECO:0007669"/>
    <property type="project" value="TreeGrafter"/>
</dbReference>
<dbReference type="SUPFAM" id="SSF56784">
    <property type="entry name" value="HAD-like"/>
    <property type="match status" value="1"/>
</dbReference>
<dbReference type="Pfam" id="PF13419">
    <property type="entry name" value="HAD_2"/>
    <property type="match status" value="1"/>
</dbReference>
<reference evidence="4 5" key="1">
    <citation type="submission" date="2019-09" db="EMBL/GenBank/DDBJ databases">
        <title>Whole genome sequences of isolates from the Mars Exploration Rovers.</title>
        <authorList>
            <person name="Seuylemezian A."/>
            <person name="Vaishampayan P."/>
        </authorList>
    </citation>
    <scope>NUCLEOTIDE SEQUENCE [LARGE SCALE GENOMIC DNA]</scope>
    <source>
        <strain evidence="4 5">MER_TA_151</strain>
    </source>
</reference>
<dbReference type="PANTHER" id="PTHR43434">
    <property type="entry name" value="PHOSPHOGLYCOLATE PHOSPHATASE"/>
    <property type="match status" value="1"/>
</dbReference>
<comment type="similarity">
    <text evidence="3">Belongs to the HAD-like hydrolase superfamily. PpaX family.</text>
</comment>
<keyword evidence="2 3" id="KW-0460">Magnesium</keyword>
<comment type="cofactor">
    <cofactor evidence="3">
        <name>Mg(2+)</name>
        <dbReference type="ChEBI" id="CHEBI:18420"/>
    </cofactor>
</comment>
<dbReference type="EMBL" id="VYKL01000035">
    <property type="protein sequence ID" value="KAA9018010.1"/>
    <property type="molecule type" value="Genomic_DNA"/>
</dbReference>
<dbReference type="SFLD" id="SFLDG01135">
    <property type="entry name" value="C1.5.6:_HAD__Beta-PGM__Phospha"/>
    <property type="match status" value="1"/>
</dbReference>
<dbReference type="InterPro" id="IPR006439">
    <property type="entry name" value="HAD-SF_hydro_IA"/>
</dbReference>
<name>A0A5J5HBM1_9BACI</name>
<dbReference type="GO" id="GO:0005829">
    <property type="term" value="C:cytosol"/>
    <property type="evidence" value="ECO:0007669"/>
    <property type="project" value="TreeGrafter"/>
</dbReference>
<sequence length="216" mass="24669">MNNKITTLLFDLDGTLIDTNELIYTSFQYTLDQYFPGQYTRENILPFFGPSLTDTFYGIDPEKAEEMITVYQTHNKEHHDRLVTIFPGVFETVKKLKEDGYKLGVVTTKRTEVAKMGLKLTNLTPFFDAFVAFEDVEKTKPDPESLFKALEILDSRPEEAIMVGDNFHDILAGKYAGMKTAGVSWTIKGVDYLKSYEPDYILESMSDLIDIVEGKR</sequence>
<dbReference type="NCBIfam" id="TIGR01549">
    <property type="entry name" value="HAD-SF-IA-v1"/>
    <property type="match status" value="1"/>
</dbReference>
<proteinExistence type="inferred from homology"/>
<dbReference type="SFLD" id="SFLDG01129">
    <property type="entry name" value="C1.5:_HAD__Beta-PGM__Phosphata"/>
    <property type="match status" value="1"/>
</dbReference>
<dbReference type="Proteomes" id="UP000326671">
    <property type="component" value="Unassembled WGS sequence"/>
</dbReference>
<dbReference type="FunFam" id="3.40.50.1000:FF:000022">
    <property type="entry name" value="Phosphoglycolate phosphatase"/>
    <property type="match status" value="1"/>
</dbReference>
<dbReference type="InterPro" id="IPR041492">
    <property type="entry name" value="HAD_2"/>
</dbReference>
<dbReference type="CDD" id="cd02616">
    <property type="entry name" value="HAD_PPase"/>
    <property type="match status" value="1"/>
</dbReference>
<dbReference type="PANTHER" id="PTHR43434:SF26">
    <property type="entry name" value="PYROPHOSPHATASE PPAX"/>
    <property type="match status" value="1"/>
</dbReference>
<comment type="caution">
    <text evidence="4">The sequence shown here is derived from an EMBL/GenBank/DDBJ whole genome shotgun (WGS) entry which is preliminary data.</text>
</comment>
<evidence type="ECO:0000313" key="4">
    <source>
        <dbReference type="EMBL" id="KAA9018010.1"/>
    </source>
</evidence>
<dbReference type="InterPro" id="IPR023733">
    <property type="entry name" value="Pyrophosphatase_Ppax"/>
</dbReference>
<comment type="function">
    <text evidence="3">Hydrolyzes pyrophosphate formed during P-Ser-HPr dephosphorylation by HPrK/P. Might play a role in controlling the intracellular pyrophosphate pool.</text>
</comment>
<dbReference type="InterPro" id="IPR023198">
    <property type="entry name" value="PGP-like_dom2"/>
</dbReference>
<dbReference type="GO" id="GO:0004427">
    <property type="term" value="F:inorganic diphosphate phosphatase activity"/>
    <property type="evidence" value="ECO:0007669"/>
    <property type="project" value="UniProtKB-UniRule"/>
</dbReference>
<dbReference type="Gene3D" id="3.40.50.1000">
    <property type="entry name" value="HAD superfamily/HAD-like"/>
    <property type="match status" value="1"/>
</dbReference>
<dbReference type="GO" id="GO:0008967">
    <property type="term" value="F:phosphoglycolate phosphatase activity"/>
    <property type="evidence" value="ECO:0007669"/>
    <property type="project" value="TreeGrafter"/>
</dbReference>
<dbReference type="AlphaFoldDB" id="A0A5J5HBM1"/>
<dbReference type="HAMAP" id="MF_01250">
    <property type="entry name" value="Pyrophosphat_PpaX"/>
    <property type="match status" value="1"/>
</dbReference>
<dbReference type="NCBIfam" id="NF009804">
    <property type="entry name" value="PRK13288.1"/>
    <property type="match status" value="1"/>
</dbReference>
<organism evidence="4 5">
    <name type="scientific">Niallia endozanthoxylica</name>
    <dbReference type="NCBI Taxonomy" id="2036016"/>
    <lineage>
        <taxon>Bacteria</taxon>
        <taxon>Bacillati</taxon>
        <taxon>Bacillota</taxon>
        <taxon>Bacilli</taxon>
        <taxon>Bacillales</taxon>
        <taxon>Bacillaceae</taxon>
        <taxon>Niallia</taxon>
    </lineage>
</organism>